<reference evidence="5 6" key="1">
    <citation type="submission" date="2024-03" db="EMBL/GenBank/DDBJ databases">
        <title>The genome assembly and annotation of the cricket Gryllus longicercus Weissman &amp; Gray.</title>
        <authorList>
            <person name="Szrajer S."/>
            <person name="Gray D."/>
            <person name="Ylla G."/>
        </authorList>
    </citation>
    <scope>NUCLEOTIDE SEQUENCE [LARGE SCALE GENOMIC DNA]</scope>
    <source>
        <strain evidence="5">DAG 2021-001</strain>
        <tissue evidence="5">Whole body minus gut</tissue>
    </source>
</reference>
<accession>A0AAN9VUS9</accession>
<evidence type="ECO:0000313" key="6">
    <source>
        <dbReference type="Proteomes" id="UP001378592"/>
    </source>
</evidence>
<dbReference type="FunFam" id="3.40.630.30:FF:000064">
    <property type="entry name" value="GNAT family acetyltransferase"/>
    <property type="match status" value="1"/>
</dbReference>
<evidence type="ECO:0000256" key="3">
    <source>
        <dbReference type="ARBA" id="ARBA00023315"/>
    </source>
</evidence>
<protein>
    <recommendedName>
        <fullName evidence="4">N-acetyltransferase domain-containing protein</fullName>
    </recommendedName>
</protein>
<keyword evidence="3" id="KW-0012">Acyltransferase</keyword>
<comment type="similarity">
    <text evidence="1">Belongs to the acetyltransferase family.</text>
</comment>
<dbReference type="PROSITE" id="PS51186">
    <property type="entry name" value="GNAT"/>
    <property type="match status" value="1"/>
</dbReference>
<evidence type="ECO:0000256" key="2">
    <source>
        <dbReference type="ARBA" id="ARBA00022679"/>
    </source>
</evidence>
<evidence type="ECO:0000256" key="1">
    <source>
        <dbReference type="ARBA" id="ARBA00008694"/>
    </source>
</evidence>
<comment type="caution">
    <text evidence="5">The sequence shown here is derived from an EMBL/GenBank/DDBJ whole genome shotgun (WGS) entry which is preliminary data.</text>
</comment>
<keyword evidence="2" id="KW-0808">Transferase</keyword>
<proteinExistence type="inferred from homology"/>
<dbReference type="EMBL" id="JAZDUA010000096">
    <property type="protein sequence ID" value="KAK7868357.1"/>
    <property type="molecule type" value="Genomic_DNA"/>
</dbReference>
<dbReference type="Gene3D" id="3.40.630.30">
    <property type="match status" value="1"/>
</dbReference>
<dbReference type="AlphaFoldDB" id="A0AAN9VUS9"/>
<dbReference type="InterPro" id="IPR016181">
    <property type="entry name" value="Acyl_CoA_acyltransferase"/>
</dbReference>
<dbReference type="Pfam" id="PF00583">
    <property type="entry name" value="Acetyltransf_1"/>
    <property type="match status" value="1"/>
</dbReference>
<dbReference type="InterPro" id="IPR051016">
    <property type="entry name" value="Diverse_Substrate_AcTransf"/>
</dbReference>
<dbReference type="GO" id="GO:0008080">
    <property type="term" value="F:N-acetyltransferase activity"/>
    <property type="evidence" value="ECO:0007669"/>
    <property type="project" value="TreeGrafter"/>
</dbReference>
<dbReference type="PANTHER" id="PTHR10545">
    <property type="entry name" value="DIAMINE N-ACETYLTRANSFERASE"/>
    <property type="match status" value="1"/>
</dbReference>
<dbReference type="SUPFAM" id="SSF55729">
    <property type="entry name" value="Acyl-CoA N-acyltransferases (Nat)"/>
    <property type="match status" value="1"/>
</dbReference>
<feature type="domain" description="N-acetyltransferase" evidence="4">
    <location>
        <begin position="4"/>
        <end position="168"/>
    </location>
</feature>
<dbReference type="InterPro" id="IPR000182">
    <property type="entry name" value="GNAT_dom"/>
</dbReference>
<dbReference type="CDD" id="cd04301">
    <property type="entry name" value="NAT_SF"/>
    <property type="match status" value="1"/>
</dbReference>
<dbReference type="PANTHER" id="PTHR10545:SF29">
    <property type="entry name" value="GH14572P-RELATED"/>
    <property type="match status" value="1"/>
</dbReference>
<evidence type="ECO:0000313" key="5">
    <source>
        <dbReference type="EMBL" id="KAK7868357.1"/>
    </source>
</evidence>
<gene>
    <name evidence="5" type="ORF">R5R35_013650</name>
</gene>
<evidence type="ECO:0000259" key="4">
    <source>
        <dbReference type="PROSITE" id="PS51186"/>
    </source>
</evidence>
<name>A0AAN9VUS9_9ORTH</name>
<sequence length="178" mass="20149">MNDFIIREATRDDCQGILALVQLANFEDMPGGPKIGPDVLQRDGFDVEHPLFKCFVAELKNREQSSNEGNVDTRGLVGYALFYNTYSTWQGPSLYLEDIYVTPNVRSKGIGSALFDKVVKVAYDTGCCRLDFVVLNWNPATEFYKHKGAIDLTATEKWHHYRLEKNAIETLCTKAQES</sequence>
<keyword evidence="6" id="KW-1185">Reference proteome</keyword>
<organism evidence="5 6">
    <name type="scientific">Gryllus longicercus</name>
    <dbReference type="NCBI Taxonomy" id="2509291"/>
    <lineage>
        <taxon>Eukaryota</taxon>
        <taxon>Metazoa</taxon>
        <taxon>Ecdysozoa</taxon>
        <taxon>Arthropoda</taxon>
        <taxon>Hexapoda</taxon>
        <taxon>Insecta</taxon>
        <taxon>Pterygota</taxon>
        <taxon>Neoptera</taxon>
        <taxon>Polyneoptera</taxon>
        <taxon>Orthoptera</taxon>
        <taxon>Ensifera</taxon>
        <taxon>Gryllidea</taxon>
        <taxon>Grylloidea</taxon>
        <taxon>Gryllidae</taxon>
        <taxon>Gryllinae</taxon>
        <taxon>Gryllus</taxon>
    </lineage>
</organism>
<dbReference type="Proteomes" id="UP001378592">
    <property type="component" value="Unassembled WGS sequence"/>
</dbReference>